<evidence type="ECO:0000256" key="3">
    <source>
        <dbReference type="ARBA" id="ARBA00022692"/>
    </source>
</evidence>
<dbReference type="PANTHER" id="PTHR43032:SF2">
    <property type="entry name" value="BLL0505 PROTEIN"/>
    <property type="match status" value="1"/>
</dbReference>
<feature type="transmembrane region" description="Helical" evidence="6">
    <location>
        <begin position="167"/>
        <end position="192"/>
    </location>
</feature>
<organism evidence="9 10">
    <name type="scientific">Micromonospora polyrhachis</name>
    <dbReference type="NCBI Taxonomy" id="1282883"/>
    <lineage>
        <taxon>Bacteria</taxon>
        <taxon>Bacillati</taxon>
        <taxon>Actinomycetota</taxon>
        <taxon>Actinomycetes</taxon>
        <taxon>Micromonosporales</taxon>
        <taxon>Micromonosporaceae</taxon>
        <taxon>Micromonospora</taxon>
    </lineage>
</organism>
<dbReference type="GO" id="GO:0022904">
    <property type="term" value="P:respiratory electron transport chain"/>
    <property type="evidence" value="ECO:0007669"/>
    <property type="project" value="InterPro"/>
</dbReference>
<dbReference type="Pfam" id="PF00174">
    <property type="entry name" value="Oxidored_molyb"/>
    <property type="match status" value="1"/>
</dbReference>
<accession>A0A7W7SMT6</accession>
<evidence type="ECO:0000313" key="9">
    <source>
        <dbReference type="EMBL" id="MBB4957501.1"/>
    </source>
</evidence>
<comment type="caution">
    <text evidence="9">The sequence shown here is derived from an EMBL/GenBank/DDBJ whole genome shotgun (WGS) entry which is preliminary data.</text>
</comment>
<dbReference type="InterPro" id="IPR000572">
    <property type="entry name" value="OxRdtase_Mopterin-bd_dom"/>
</dbReference>
<evidence type="ECO:0000259" key="7">
    <source>
        <dbReference type="Pfam" id="PF00174"/>
    </source>
</evidence>
<evidence type="ECO:0000313" key="10">
    <source>
        <dbReference type="Proteomes" id="UP000578819"/>
    </source>
</evidence>
<feature type="transmembrane region" description="Helical" evidence="6">
    <location>
        <begin position="252"/>
        <end position="273"/>
    </location>
</feature>
<evidence type="ECO:0000256" key="1">
    <source>
        <dbReference type="ARBA" id="ARBA00004651"/>
    </source>
</evidence>
<comment type="subcellular location">
    <subcellularLocation>
        <location evidence="1">Cell membrane</location>
        <topology evidence="1">Multi-pass membrane protein</topology>
    </subcellularLocation>
</comment>
<dbReference type="GO" id="GO:0005886">
    <property type="term" value="C:plasma membrane"/>
    <property type="evidence" value="ECO:0007669"/>
    <property type="project" value="UniProtKB-SubCell"/>
</dbReference>
<keyword evidence="5 6" id="KW-0472">Membrane</keyword>
<gene>
    <name evidence="9" type="ORF">FHR38_001234</name>
</gene>
<dbReference type="PANTHER" id="PTHR43032">
    <property type="entry name" value="PROTEIN-METHIONINE-SULFOXIDE REDUCTASE"/>
    <property type="match status" value="1"/>
</dbReference>
<name>A0A7W7SMT6_9ACTN</name>
<keyword evidence="10" id="KW-1185">Reference proteome</keyword>
<dbReference type="SUPFAM" id="SSF56524">
    <property type="entry name" value="Oxidoreductase molybdopterin-binding domain"/>
    <property type="match status" value="1"/>
</dbReference>
<feature type="domain" description="Cytochrome b561 bacterial/Ni-hydrogenase" evidence="8">
    <location>
        <begin position="15"/>
        <end position="243"/>
    </location>
</feature>
<evidence type="ECO:0000256" key="2">
    <source>
        <dbReference type="ARBA" id="ARBA00022475"/>
    </source>
</evidence>
<reference evidence="9 10" key="1">
    <citation type="submission" date="2020-08" db="EMBL/GenBank/DDBJ databases">
        <title>Sequencing the genomes of 1000 actinobacteria strains.</title>
        <authorList>
            <person name="Klenk H.-P."/>
        </authorList>
    </citation>
    <scope>NUCLEOTIDE SEQUENCE [LARGE SCALE GENOMIC DNA]</scope>
    <source>
        <strain evidence="9 10">DSM 45886</strain>
    </source>
</reference>
<evidence type="ECO:0000259" key="8">
    <source>
        <dbReference type="Pfam" id="PF01292"/>
    </source>
</evidence>
<keyword evidence="4 6" id="KW-1133">Transmembrane helix</keyword>
<evidence type="ECO:0000256" key="6">
    <source>
        <dbReference type="SAM" id="Phobius"/>
    </source>
</evidence>
<proteinExistence type="predicted"/>
<dbReference type="RefSeq" id="WP_184533544.1">
    <property type="nucleotide sequence ID" value="NZ_JACHJW010000001.1"/>
</dbReference>
<dbReference type="InterPro" id="IPR036374">
    <property type="entry name" value="OxRdtase_Mopterin-bd_sf"/>
</dbReference>
<dbReference type="SUPFAM" id="SSF81342">
    <property type="entry name" value="Transmembrane di-heme cytochromes"/>
    <property type="match status" value="1"/>
</dbReference>
<dbReference type="Gene3D" id="3.90.420.10">
    <property type="entry name" value="Oxidoreductase, molybdopterin-binding domain"/>
    <property type="match status" value="1"/>
</dbReference>
<dbReference type="GO" id="GO:0009055">
    <property type="term" value="F:electron transfer activity"/>
    <property type="evidence" value="ECO:0007669"/>
    <property type="project" value="InterPro"/>
</dbReference>
<dbReference type="Proteomes" id="UP000578819">
    <property type="component" value="Unassembled WGS sequence"/>
</dbReference>
<keyword evidence="2" id="KW-1003">Cell membrane</keyword>
<feature type="domain" description="Oxidoreductase molybdopterin-binding" evidence="7">
    <location>
        <begin position="344"/>
        <end position="489"/>
    </location>
</feature>
<feature type="transmembrane region" description="Helical" evidence="6">
    <location>
        <begin position="101"/>
        <end position="121"/>
    </location>
</feature>
<protein>
    <submittedName>
        <fullName evidence="9">DMSO/TMAO reductase YedYZ molybdopterin-dependent catalytic subunit</fullName>
    </submittedName>
</protein>
<evidence type="ECO:0000256" key="5">
    <source>
        <dbReference type="ARBA" id="ARBA00023136"/>
    </source>
</evidence>
<dbReference type="InterPro" id="IPR011577">
    <property type="entry name" value="Cyt_b561_bac/Ni-Hgenase"/>
</dbReference>
<keyword evidence="3 6" id="KW-0812">Transmembrane</keyword>
<dbReference type="InterPro" id="IPR016174">
    <property type="entry name" value="Di-haem_cyt_TM"/>
</dbReference>
<dbReference type="AlphaFoldDB" id="A0A7W7SMT6"/>
<evidence type="ECO:0000256" key="4">
    <source>
        <dbReference type="ARBA" id="ARBA00022989"/>
    </source>
</evidence>
<dbReference type="EMBL" id="JACHJW010000001">
    <property type="protein sequence ID" value="MBB4957501.1"/>
    <property type="molecule type" value="Genomic_DNA"/>
</dbReference>
<feature type="transmembrane region" description="Helical" evidence="6">
    <location>
        <begin position="213"/>
        <end position="232"/>
    </location>
</feature>
<dbReference type="Gene3D" id="1.20.950.20">
    <property type="entry name" value="Transmembrane di-heme cytochromes, Chain C"/>
    <property type="match status" value="1"/>
</dbReference>
<sequence length="513" mass="58252">MIRSIALSVSPELGFPSWLRVTHLINFLLIGLLIRSGWEIISSHPRMYWRNDCGPGTEWIRFTRKKVPAEEGVYFARDDECSLSPLISLPGRKNIGIARHWHAIVTALWTLNGLAYVGLLFGTGQWRRIVPTSWDVFPQAWESLKIYAGLGIPSIEHFQPYDALQQLMYFVVVFVAAPLMIATGPVMSPAVVGRFPWYARLFGGRQAARSLHFLGMAFLAVFIVIHVTLVFVVHPRYNLTHMMLGEGDPARFGQALTMAIAGIVTVVALWLAASYWSLADLRRAQVVLNNLGEPLRQATVNHFSSRQRRKQVWAEKDISPYHWSNGRHPVGDESPEWNALMANAWKDYRLEIGGLVEKPISLSLEDLRAMPRQEQITLHTCMQGWTGIAKWGGVRLSDVLALVEKKPNARYLKFTSFGLAQKMHGGRPLEPYYSCFGVDLIYQDETILAFDMNDKPLPLTFGAPLRLRVEEIHGYKMVKYLRKIEWIEDYRTEGDGQGGTREDSSYQVINARI</sequence>
<dbReference type="Pfam" id="PF01292">
    <property type="entry name" value="Ni_hydr_CYTB"/>
    <property type="match status" value="1"/>
</dbReference>